<reference evidence="2 3" key="1">
    <citation type="submission" date="2015-09" db="EMBL/GenBank/DDBJ databases">
        <authorList>
            <consortium name="Pathogen Informatics"/>
        </authorList>
    </citation>
    <scope>NUCLEOTIDE SEQUENCE [LARGE SCALE GENOMIC DNA]</scope>
    <source>
        <strain evidence="2 3">2789STDY5608840</strain>
    </source>
</reference>
<dbReference type="RefSeq" id="WP_055279633.1">
    <property type="nucleotide sequence ID" value="NZ_CABIXA010000022.1"/>
</dbReference>
<gene>
    <name evidence="2" type="ORF">ERS852397_03214</name>
</gene>
<sequence length="90" mass="10345">MQIVEITESKVEKMSDYAEKMLKYGGKLMQCIEELSGGGESMGRRERYYDDDDDRYDEMGERDNYGGGSGRGGYGERRGVRGTGRYSRYR</sequence>
<proteinExistence type="predicted"/>
<protein>
    <submittedName>
        <fullName evidence="2">Uncharacterized protein</fullName>
    </submittedName>
</protein>
<dbReference type="EMBL" id="CYZH01000022">
    <property type="protein sequence ID" value="CUO97010.1"/>
    <property type="molecule type" value="Genomic_DNA"/>
</dbReference>
<accession>A0A174JIM3</accession>
<evidence type="ECO:0000256" key="1">
    <source>
        <dbReference type="SAM" id="MobiDB-lite"/>
    </source>
</evidence>
<dbReference type="AlphaFoldDB" id="A0A174JIM3"/>
<feature type="region of interest" description="Disordered" evidence="1">
    <location>
        <begin position="35"/>
        <end position="90"/>
    </location>
</feature>
<dbReference type="STRING" id="338188.ERS852397_03214"/>
<organism evidence="2 3">
    <name type="scientific">Bacteroides finegoldii</name>
    <dbReference type="NCBI Taxonomy" id="338188"/>
    <lineage>
        <taxon>Bacteria</taxon>
        <taxon>Pseudomonadati</taxon>
        <taxon>Bacteroidota</taxon>
        <taxon>Bacteroidia</taxon>
        <taxon>Bacteroidales</taxon>
        <taxon>Bacteroidaceae</taxon>
        <taxon>Bacteroides</taxon>
    </lineage>
</organism>
<dbReference type="Proteomes" id="UP000095517">
    <property type="component" value="Unassembled WGS sequence"/>
</dbReference>
<evidence type="ECO:0000313" key="3">
    <source>
        <dbReference type="Proteomes" id="UP000095517"/>
    </source>
</evidence>
<evidence type="ECO:0000313" key="2">
    <source>
        <dbReference type="EMBL" id="CUO97010.1"/>
    </source>
</evidence>
<name>A0A174JIM3_9BACE</name>